<gene>
    <name evidence="5" type="ORF">NECHADRAFT_74051</name>
</gene>
<feature type="region of interest" description="Disordered" evidence="4">
    <location>
        <begin position="169"/>
        <end position="251"/>
    </location>
</feature>
<dbReference type="InterPro" id="IPR051644">
    <property type="entry name" value="TRAMP_AT-DNA-binding"/>
</dbReference>
<evidence type="ECO:0000256" key="2">
    <source>
        <dbReference type="ARBA" id="ARBA00022737"/>
    </source>
</evidence>
<dbReference type="Proteomes" id="UP000005206">
    <property type="component" value="Chromosome 1"/>
</dbReference>
<organism evidence="5 6">
    <name type="scientific">Fusarium vanettenii (strain ATCC MYA-4622 / CBS 123669 / FGSC 9596 / NRRL 45880 / 77-13-4)</name>
    <name type="common">Fusarium solani subsp. pisi</name>
    <dbReference type="NCBI Taxonomy" id="660122"/>
    <lineage>
        <taxon>Eukaryota</taxon>
        <taxon>Fungi</taxon>
        <taxon>Dikarya</taxon>
        <taxon>Ascomycota</taxon>
        <taxon>Pezizomycotina</taxon>
        <taxon>Sordariomycetes</taxon>
        <taxon>Hypocreomycetidae</taxon>
        <taxon>Hypocreales</taxon>
        <taxon>Nectriaceae</taxon>
        <taxon>Fusarium</taxon>
        <taxon>Fusarium solani species complex</taxon>
        <taxon>Fusarium vanettenii</taxon>
    </lineage>
</organism>
<reference evidence="5 6" key="1">
    <citation type="journal article" date="2009" name="PLoS Genet.">
        <title>The genome of Nectria haematococca: contribution of supernumerary chromosomes to gene expansion.</title>
        <authorList>
            <person name="Coleman J.J."/>
            <person name="Rounsley S.D."/>
            <person name="Rodriguez-Carres M."/>
            <person name="Kuo A."/>
            <person name="Wasmann C.C."/>
            <person name="Grimwood J."/>
            <person name="Schmutz J."/>
            <person name="Taga M."/>
            <person name="White G.J."/>
            <person name="Zhou S."/>
            <person name="Schwartz D.C."/>
            <person name="Freitag M."/>
            <person name="Ma L.J."/>
            <person name="Danchin E.G."/>
            <person name="Henrissat B."/>
            <person name="Coutinho P.M."/>
            <person name="Nelson D.R."/>
            <person name="Straney D."/>
            <person name="Napoli C.A."/>
            <person name="Barker B.M."/>
            <person name="Gribskov M."/>
            <person name="Rep M."/>
            <person name="Kroken S."/>
            <person name="Molnar I."/>
            <person name="Rensing C."/>
            <person name="Kennell J.C."/>
            <person name="Zamora J."/>
            <person name="Farman M.L."/>
            <person name="Selker E.U."/>
            <person name="Salamov A."/>
            <person name="Shapiro H."/>
            <person name="Pangilinan J."/>
            <person name="Lindquist E."/>
            <person name="Lamers C."/>
            <person name="Grigoriev I.V."/>
            <person name="Geiser D.M."/>
            <person name="Covert S.F."/>
            <person name="Temporini E."/>
            <person name="Vanetten H.D."/>
        </authorList>
    </citation>
    <scope>NUCLEOTIDE SEQUENCE [LARGE SCALE GENOMIC DNA]</scope>
    <source>
        <strain evidence="6">ATCC MYA-4622 / CBS 123669 / FGSC 9596 / NRRL 45880 / 77-13-4</strain>
    </source>
</reference>
<dbReference type="GO" id="GO:0071031">
    <property type="term" value="P:nuclear mRNA surveillance of mRNA 3'-end processing"/>
    <property type="evidence" value="ECO:0007669"/>
    <property type="project" value="TreeGrafter"/>
</dbReference>
<dbReference type="EMBL" id="GG698901">
    <property type="protein sequence ID" value="EEU43839.1"/>
    <property type="molecule type" value="Genomic_DNA"/>
</dbReference>
<dbReference type="PANTHER" id="PTHR46543:SF2">
    <property type="entry name" value="AGAP013096-PA"/>
    <property type="match status" value="1"/>
</dbReference>
<dbReference type="KEGG" id="nhe:NECHADRAFT_74051"/>
<dbReference type="GeneID" id="9677127"/>
<keyword evidence="6" id="KW-1185">Reference proteome</keyword>
<dbReference type="GO" id="GO:0071036">
    <property type="term" value="P:nuclear polyadenylation-dependent snoRNA catabolic process"/>
    <property type="evidence" value="ECO:0007669"/>
    <property type="project" value="TreeGrafter"/>
</dbReference>
<dbReference type="SUPFAM" id="SSF81995">
    <property type="entry name" value="beta-sandwich domain of Sec23/24"/>
    <property type="match status" value="1"/>
</dbReference>
<dbReference type="GO" id="GO:0071035">
    <property type="term" value="P:nuclear polyadenylation-dependent rRNA catabolic process"/>
    <property type="evidence" value="ECO:0007669"/>
    <property type="project" value="TreeGrafter"/>
</dbReference>
<dbReference type="AlphaFoldDB" id="C7YVR6"/>
<keyword evidence="2" id="KW-0677">Repeat</keyword>
<proteinExistence type="predicted"/>
<dbReference type="InParanoid" id="C7YVR6"/>
<evidence type="ECO:0000256" key="3">
    <source>
        <dbReference type="ARBA" id="ARBA00023242"/>
    </source>
</evidence>
<dbReference type="eggNOG" id="ENOG502RFFW">
    <property type="taxonomic scope" value="Eukaryota"/>
</dbReference>
<name>C7YVR6_FUSV7</name>
<dbReference type="VEuPathDB" id="FungiDB:NECHADRAFT_74051"/>
<sequence length="798" mass="91281">MGKLFKIISKATDLATAVGEEYLKAKENANYQMAQQLQQQEQQQQAYYAQQYGAYQQQADTSQREHPGTPKQYQQYAPHPSQQQQYPPPLQEQRYPPPPSQQQQYPSPPQPQQYPPPPQQPQSQVDSDREAAEKLAAQFQDEYNREIVEAERELERLKKEQEEKLKEAERQLEGLRIQSGSSRPASLLNTPSSAPPPQQQQQYQQPQPSPAAPSTSYGGQQQYQAPSQPQPQYQTQQQWNPQAAPTLNPIHPPEMHPCGIVPISVCHDGLMDMELDWFIHPSAPEFLICSRCYVDHIYNTQFQSSFRMVHLGTGQQRKCFFGTKRMKDTLWPEAVSSSSLSNAVEFMQKRQRIPHCTDSEIRPGASWYTSPSIPHATFCAACYEDILMASSFASNFTLSTGLEAFCDASTFYVRRVFDIYAPSNNWSAFCQGVQARIQIPKCEKGLPMPTNEHSWAFDSKDLSIFWRALDEFSKHPFCNPYETSGAKWFTLPNKSKEIIICGACYSTMVNVWGGANWFIPKSSSFFKSDKRVCGFNVGHPRFNKNMNAFSECILRGTWKALGDLAALFASIEPCPRSEPNGYPRRYWGWQNAQICEECYVTFAKDMKFENRYTIREARSTQGICDLYSSRMRNLYSDACQSGDLQSFLNQAAQRKQIFRQMNQTLEMLKSAYAQDNMRQKQMLMQKERMMHQDHSNRMAMLNKSHTDALIANMTKFRGDVQGCNGYVVGNSQMGWYRNETSLQGVLDLQAADRLREQALAPGLTPSFGSSSQMLQFDPRTQMLQAEAERIEGLWMQVE</sequence>
<evidence type="ECO:0000313" key="6">
    <source>
        <dbReference type="Proteomes" id="UP000005206"/>
    </source>
</evidence>
<feature type="region of interest" description="Disordered" evidence="4">
    <location>
        <begin position="53"/>
        <end position="131"/>
    </location>
</feature>
<dbReference type="GO" id="GO:0003723">
    <property type="term" value="F:RNA binding"/>
    <property type="evidence" value="ECO:0007669"/>
    <property type="project" value="TreeGrafter"/>
</dbReference>
<dbReference type="GO" id="GO:0071037">
    <property type="term" value="P:nuclear polyadenylation-dependent snRNA catabolic process"/>
    <property type="evidence" value="ECO:0007669"/>
    <property type="project" value="TreeGrafter"/>
</dbReference>
<dbReference type="GO" id="GO:0071039">
    <property type="term" value="P:nuclear polyadenylation-dependent CUT catabolic process"/>
    <property type="evidence" value="ECO:0007669"/>
    <property type="project" value="TreeGrafter"/>
</dbReference>
<evidence type="ECO:0000313" key="5">
    <source>
        <dbReference type="EMBL" id="EEU43839.1"/>
    </source>
</evidence>
<dbReference type="OMA" id="PVTECID"/>
<dbReference type="HOGENOM" id="CLU_352352_0_0_1"/>
<dbReference type="PANTHER" id="PTHR46543">
    <property type="entry name" value="ZINC FINGER CCHC DOMAIN-CONTAINING PROTEIN 7"/>
    <property type="match status" value="1"/>
</dbReference>
<accession>C7YVR6</accession>
<feature type="compositionally biased region" description="Pro residues" evidence="4">
    <location>
        <begin position="86"/>
        <end position="120"/>
    </location>
</feature>
<feature type="compositionally biased region" description="Low complexity" evidence="4">
    <location>
        <begin position="72"/>
        <end position="85"/>
    </location>
</feature>
<dbReference type="OrthoDB" id="5324692at2759"/>
<evidence type="ECO:0000256" key="4">
    <source>
        <dbReference type="SAM" id="MobiDB-lite"/>
    </source>
</evidence>
<dbReference type="RefSeq" id="XP_003049552.1">
    <property type="nucleotide sequence ID" value="XM_003049506.1"/>
</dbReference>
<dbReference type="GO" id="GO:0071038">
    <property type="term" value="P:TRAMP-dependent tRNA surveillance pathway"/>
    <property type="evidence" value="ECO:0007669"/>
    <property type="project" value="TreeGrafter"/>
</dbReference>
<dbReference type="GO" id="GO:0031499">
    <property type="term" value="C:TRAMP complex"/>
    <property type="evidence" value="ECO:0007669"/>
    <property type="project" value="TreeGrafter"/>
</dbReference>
<comment type="subcellular location">
    <subcellularLocation>
        <location evidence="1">Nucleus</location>
    </subcellularLocation>
</comment>
<evidence type="ECO:0008006" key="7">
    <source>
        <dbReference type="Google" id="ProtNLM"/>
    </source>
</evidence>
<feature type="compositionally biased region" description="Low complexity" evidence="4">
    <location>
        <begin position="220"/>
        <end position="245"/>
    </location>
</feature>
<feature type="compositionally biased region" description="Polar residues" evidence="4">
    <location>
        <begin position="178"/>
        <end position="190"/>
    </location>
</feature>
<keyword evidence="3" id="KW-0539">Nucleus</keyword>
<protein>
    <recommendedName>
        <fullName evidence="7">Integral membrane protein</fullName>
    </recommendedName>
</protein>
<evidence type="ECO:0000256" key="1">
    <source>
        <dbReference type="ARBA" id="ARBA00004123"/>
    </source>
</evidence>